<organism evidence="2 3">
    <name type="scientific">Sporothrix bragantina</name>
    <dbReference type="NCBI Taxonomy" id="671064"/>
    <lineage>
        <taxon>Eukaryota</taxon>
        <taxon>Fungi</taxon>
        <taxon>Dikarya</taxon>
        <taxon>Ascomycota</taxon>
        <taxon>Pezizomycotina</taxon>
        <taxon>Sordariomycetes</taxon>
        <taxon>Sordariomycetidae</taxon>
        <taxon>Ophiostomatales</taxon>
        <taxon>Ophiostomataceae</taxon>
        <taxon>Sporothrix</taxon>
    </lineage>
</organism>
<reference evidence="2 3" key="1">
    <citation type="submission" date="2024-01" db="EMBL/GenBank/DDBJ databases">
        <authorList>
            <person name="Allen C."/>
            <person name="Tagirdzhanova G."/>
        </authorList>
    </citation>
    <scope>NUCLEOTIDE SEQUENCE [LARGE SCALE GENOMIC DNA]</scope>
</reference>
<gene>
    <name evidence="2" type="ORF">SBRCBS47491_000868</name>
</gene>
<evidence type="ECO:0000313" key="3">
    <source>
        <dbReference type="Proteomes" id="UP001642406"/>
    </source>
</evidence>
<keyword evidence="1" id="KW-0732">Signal</keyword>
<protein>
    <submittedName>
        <fullName evidence="2">Uncharacterized protein</fullName>
    </submittedName>
</protein>
<dbReference type="EMBL" id="CAWUHC010000005">
    <property type="protein sequence ID" value="CAK7210709.1"/>
    <property type="molecule type" value="Genomic_DNA"/>
</dbReference>
<feature type="chain" id="PRO_5046653835" evidence="1">
    <location>
        <begin position="20"/>
        <end position="162"/>
    </location>
</feature>
<comment type="caution">
    <text evidence="2">The sequence shown here is derived from an EMBL/GenBank/DDBJ whole genome shotgun (WGS) entry which is preliminary data.</text>
</comment>
<evidence type="ECO:0000256" key="1">
    <source>
        <dbReference type="SAM" id="SignalP"/>
    </source>
</evidence>
<proteinExistence type="predicted"/>
<evidence type="ECO:0000313" key="2">
    <source>
        <dbReference type="EMBL" id="CAK7210709.1"/>
    </source>
</evidence>
<keyword evidence="3" id="KW-1185">Reference proteome</keyword>
<sequence>MALVKVALLLAAVVTPAVAKALPDFSSAKGCPPCFTSTVYTPGVCGKPRCTSPAVPCASFATDTAVTTTTTVTKVVNTNVCSVLPILTKAYPCPPAPACEAADVPCTTTTNTFTVTTTSDLLECYATITPWIQPLPPGYTPTPPLPPSYAWPSALPPAVTDS</sequence>
<feature type="signal peptide" evidence="1">
    <location>
        <begin position="1"/>
        <end position="19"/>
    </location>
</feature>
<dbReference type="Proteomes" id="UP001642406">
    <property type="component" value="Unassembled WGS sequence"/>
</dbReference>
<name>A0ABP0ATX2_9PEZI</name>
<accession>A0ABP0ATX2</accession>